<gene>
    <name evidence="3" type="ORF">WISP_08740</name>
</gene>
<feature type="chain" id="PRO_5046931033" evidence="2">
    <location>
        <begin position="35"/>
        <end position="268"/>
    </location>
</feature>
<evidence type="ECO:0000256" key="1">
    <source>
        <dbReference type="SAM" id="MobiDB-lite"/>
    </source>
</evidence>
<name>A0ABQ9DV69_9PASS</name>
<accession>A0ABQ9DV69</accession>
<feature type="region of interest" description="Disordered" evidence="1">
    <location>
        <begin position="46"/>
        <end position="68"/>
    </location>
</feature>
<evidence type="ECO:0000313" key="3">
    <source>
        <dbReference type="EMBL" id="KAJ7427249.1"/>
    </source>
</evidence>
<feature type="signal peptide" evidence="2">
    <location>
        <begin position="1"/>
        <end position="34"/>
    </location>
</feature>
<dbReference type="Gene3D" id="2.80.10.50">
    <property type="match status" value="1"/>
</dbReference>
<dbReference type="Proteomes" id="UP001145742">
    <property type="component" value="Unassembled WGS sequence"/>
</dbReference>
<keyword evidence="2" id="KW-0732">Signal</keyword>
<reference evidence="3" key="1">
    <citation type="submission" date="2019-10" db="EMBL/GenBank/DDBJ databases">
        <authorList>
            <person name="Soares A.E.R."/>
            <person name="Aleixo A."/>
            <person name="Schneider P."/>
            <person name="Miyaki C.Y."/>
            <person name="Schneider M.P."/>
            <person name="Mello C."/>
            <person name="Vasconcelos A.T.R."/>
        </authorList>
    </citation>
    <scope>NUCLEOTIDE SEQUENCE</scope>
    <source>
        <tissue evidence="3">Muscle</tissue>
    </source>
</reference>
<comment type="caution">
    <text evidence="3">The sequence shown here is derived from an EMBL/GenBank/DDBJ whole genome shotgun (WGS) entry which is preliminary data.</text>
</comment>
<dbReference type="EMBL" id="WHWB01032006">
    <property type="protein sequence ID" value="KAJ7427249.1"/>
    <property type="molecule type" value="Genomic_DNA"/>
</dbReference>
<sequence length="268" mass="30180">MCKWILTNGASAFSHLPCCCFLLLFLVSSVLVTCHDLGQDMLSPEATNSSSSSSFPSSFSSPSSAGRHVRSYNHLQGDVRKRKLYSYNKYFLKIEKNGKAKPYWNHSYWYLQQTVPVEQQPMHAINDIFATLPEHIVIDQMGTHRWPPLPTNICLWQFGSVGELSPEQVARNPIQTGLEHFQGWGNQNFSSKPVPGPHYPHILSLMLPLVTDVLWKSFASLIDMSQLSHIGHLPFLTDFLLLEIGNASILGKAFSLETQQKRPTYTCG</sequence>
<proteinExistence type="predicted"/>
<evidence type="ECO:0000256" key="2">
    <source>
        <dbReference type="SAM" id="SignalP"/>
    </source>
</evidence>
<keyword evidence="4" id="KW-1185">Reference proteome</keyword>
<feature type="compositionally biased region" description="Low complexity" evidence="1">
    <location>
        <begin position="49"/>
        <end position="64"/>
    </location>
</feature>
<protein>
    <submittedName>
        <fullName evidence="3">Uncharacterized protein</fullName>
    </submittedName>
</protein>
<evidence type="ECO:0000313" key="4">
    <source>
        <dbReference type="Proteomes" id="UP001145742"/>
    </source>
</evidence>
<organism evidence="3 4">
    <name type="scientific">Willisornis vidua</name>
    <name type="common">Xingu scale-backed antbird</name>
    <dbReference type="NCBI Taxonomy" id="1566151"/>
    <lineage>
        <taxon>Eukaryota</taxon>
        <taxon>Metazoa</taxon>
        <taxon>Chordata</taxon>
        <taxon>Craniata</taxon>
        <taxon>Vertebrata</taxon>
        <taxon>Euteleostomi</taxon>
        <taxon>Archelosauria</taxon>
        <taxon>Archosauria</taxon>
        <taxon>Dinosauria</taxon>
        <taxon>Saurischia</taxon>
        <taxon>Theropoda</taxon>
        <taxon>Coelurosauria</taxon>
        <taxon>Aves</taxon>
        <taxon>Neognathae</taxon>
        <taxon>Neoaves</taxon>
        <taxon>Telluraves</taxon>
        <taxon>Australaves</taxon>
        <taxon>Passeriformes</taxon>
        <taxon>Thamnophilidae</taxon>
        <taxon>Willisornis</taxon>
    </lineage>
</organism>